<keyword evidence="4" id="KW-1185">Reference proteome</keyword>
<dbReference type="EMBL" id="JAPMOU010000077">
    <property type="protein sequence ID" value="MDE1465681.1"/>
    <property type="molecule type" value="Genomic_DNA"/>
</dbReference>
<dbReference type="InterPro" id="IPR011250">
    <property type="entry name" value="OMP/PagP_B-barrel"/>
</dbReference>
<gene>
    <name evidence="3" type="ORF">ORQ98_27335</name>
</gene>
<dbReference type="Pfam" id="PF13505">
    <property type="entry name" value="OMP_b-brl"/>
    <property type="match status" value="1"/>
</dbReference>
<reference evidence="3 4" key="1">
    <citation type="submission" date="2022-11" db="EMBL/GenBank/DDBJ databases">
        <title>Spartinivicinus poritis sp. nov., isolated from scleractinian coral Porites lutea.</title>
        <authorList>
            <person name="Zhang G."/>
            <person name="Cai L."/>
            <person name="Wei Q."/>
        </authorList>
    </citation>
    <scope>NUCLEOTIDE SEQUENCE [LARGE SCALE GENOMIC DNA]</scope>
    <source>
        <strain evidence="3 4">A2-2</strain>
    </source>
</reference>
<dbReference type="Gene3D" id="2.40.160.20">
    <property type="match status" value="1"/>
</dbReference>
<keyword evidence="1" id="KW-0732">Signal</keyword>
<evidence type="ECO:0000313" key="4">
    <source>
        <dbReference type="Proteomes" id="UP001528823"/>
    </source>
</evidence>
<organism evidence="3 4">
    <name type="scientific">Spartinivicinus poritis</name>
    <dbReference type="NCBI Taxonomy" id="2994640"/>
    <lineage>
        <taxon>Bacteria</taxon>
        <taxon>Pseudomonadati</taxon>
        <taxon>Pseudomonadota</taxon>
        <taxon>Gammaproteobacteria</taxon>
        <taxon>Oceanospirillales</taxon>
        <taxon>Zooshikellaceae</taxon>
        <taxon>Spartinivicinus</taxon>
    </lineage>
</organism>
<evidence type="ECO:0000256" key="1">
    <source>
        <dbReference type="ARBA" id="ARBA00022729"/>
    </source>
</evidence>
<accession>A0ABT5UH36</accession>
<feature type="domain" description="Outer membrane protein beta-barrel" evidence="2">
    <location>
        <begin position="7"/>
        <end position="227"/>
    </location>
</feature>
<dbReference type="InterPro" id="IPR027385">
    <property type="entry name" value="Beta-barrel_OMP"/>
</dbReference>
<dbReference type="SUPFAM" id="SSF56925">
    <property type="entry name" value="OMPA-like"/>
    <property type="match status" value="1"/>
</dbReference>
<protein>
    <submittedName>
        <fullName evidence="3">Outer membrane beta-barrel protein</fullName>
    </submittedName>
</protein>
<dbReference type="Proteomes" id="UP001528823">
    <property type="component" value="Unassembled WGS sequence"/>
</dbReference>
<comment type="caution">
    <text evidence="3">The sequence shown here is derived from an EMBL/GenBank/DDBJ whole genome shotgun (WGS) entry which is preliminary data.</text>
</comment>
<evidence type="ECO:0000313" key="3">
    <source>
        <dbReference type="EMBL" id="MDE1465681.1"/>
    </source>
</evidence>
<proteinExistence type="predicted"/>
<name>A0ABT5UH36_9GAMM</name>
<sequence>MRKTVLAIAIVSTFTSPVFAEKSGYYLGFSAGQADYDSLTFSAISATGLDVYNGSSFNTSSTDKDGIFKLFGGYRFNKHLAIEADYTKFSDTRSNLSANSNDGYRATNRVDNELEGFGLKAVGFYPITDSFEIKASAGLLRWKLDEKSNAVREVNLSDTSETNTFKQGYNSTERGTSITVGLGANYNINDHFTVGLNWERINDVGEKRFAFGETDIDTYTASLQYNF</sequence>
<dbReference type="RefSeq" id="WP_274691985.1">
    <property type="nucleotide sequence ID" value="NZ_JAPMOU010000077.1"/>
</dbReference>
<evidence type="ECO:0000259" key="2">
    <source>
        <dbReference type="Pfam" id="PF13505"/>
    </source>
</evidence>